<dbReference type="NCBIfam" id="TIGR02861">
    <property type="entry name" value="SASP_H"/>
    <property type="match status" value="1"/>
</dbReference>
<protein>
    <submittedName>
        <fullName evidence="4">H-type small acid-soluble spore protein</fullName>
    </submittedName>
</protein>
<evidence type="ECO:0000313" key="5">
    <source>
        <dbReference type="Proteomes" id="UP001231941"/>
    </source>
</evidence>
<comment type="caution">
    <text evidence="4">The sequence shown here is derived from an EMBL/GenBank/DDBJ whole genome shotgun (WGS) entry which is preliminary data.</text>
</comment>
<gene>
    <name evidence="4" type="ORF">Q5Y73_21425</name>
</gene>
<evidence type="ECO:0000256" key="3">
    <source>
        <dbReference type="ARBA" id="ARBA00022969"/>
    </source>
</evidence>
<reference evidence="4 5" key="1">
    <citation type="submission" date="2023-08" db="EMBL/GenBank/DDBJ databases">
        <authorList>
            <person name="Park J.-S."/>
        </authorList>
    </citation>
    <scope>NUCLEOTIDE SEQUENCE [LARGE SCALE GENOMIC DNA]</scope>
    <source>
        <strain evidence="4 5">2205SS18-9</strain>
    </source>
</reference>
<dbReference type="InterPro" id="IPR012610">
    <property type="entry name" value="SASP_SspH"/>
</dbReference>
<accession>A0ABT9J5A1</accession>
<proteinExistence type="inferred from homology"/>
<dbReference type="RefSeq" id="WP_305993967.1">
    <property type="nucleotide sequence ID" value="NZ_JAVAMP010000017.1"/>
</dbReference>
<dbReference type="EMBL" id="JAVAMP010000017">
    <property type="protein sequence ID" value="MDP5276658.1"/>
    <property type="molecule type" value="Genomic_DNA"/>
</dbReference>
<evidence type="ECO:0000313" key="4">
    <source>
        <dbReference type="EMBL" id="MDP5276658.1"/>
    </source>
</evidence>
<keyword evidence="3" id="KW-0749">Sporulation</keyword>
<dbReference type="Proteomes" id="UP001231941">
    <property type="component" value="Unassembled WGS sequence"/>
</dbReference>
<evidence type="ECO:0000256" key="1">
    <source>
        <dbReference type="ARBA" id="ARBA00004288"/>
    </source>
</evidence>
<comment type="similarity">
    <text evidence="2">Belongs to the SspH family.</text>
</comment>
<sequence length="60" mass="6995">MDVERAQEIFDSKAKINVYLNGKEIWIDKVDPVKRSVNVHEINNPNEQDTVTVDKLKELQ</sequence>
<keyword evidence="5" id="KW-1185">Reference proteome</keyword>
<name>A0ABT9J5A1_9BACL</name>
<organism evidence="4 5">
    <name type="scientific">Chengkuizengella axinellae</name>
    <dbReference type="NCBI Taxonomy" id="3064388"/>
    <lineage>
        <taxon>Bacteria</taxon>
        <taxon>Bacillati</taxon>
        <taxon>Bacillota</taxon>
        <taxon>Bacilli</taxon>
        <taxon>Bacillales</taxon>
        <taxon>Paenibacillaceae</taxon>
        <taxon>Chengkuizengella</taxon>
    </lineage>
</organism>
<dbReference type="Pfam" id="PF08141">
    <property type="entry name" value="SspH"/>
    <property type="match status" value="1"/>
</dbReference>
<dbReference type="HAMAP" id="MF_00667">
    <property type="entry name" value="SspH"/>
    <property type="match status" value="1"/>
</dbReference>
<evidence type="ECO:0000256" key="2">
    <source>
        <dbReference type="ARBA" id="ARBA00006573"/>
    </source>
</evidence>
<comment type="subcellular location">
    <subcellularLocation>
        <location evidence="1">Spore core</location>
    </subcellularLocation>
</comment>